<reference evidence="1 2" key="1">
    <citation type="journal article" date="2013" name="Genome Announc.">
        <title>Complete genome sequence of the hyperthermophilic sulfate-reducing bacterium Thermodesulfobacterium geofontis OPF15T.</title>
        <authorList>
            <person name="Elkins J.G."/>
            <person name="Hamilton-Brehm S.D."/>
            <person name="Lucas S."/>
            <person name="Han J."/>
            <person name="Lapidus A."/>
            <person name="Cheng J.F."/>
            <person name="Goodwin L.A."/>
            <person name="Pitluck S."/>
            <person name="Peters L."/>
            <person name="Mikhailova N."/>
            <person name="Davenport K.W."/>
            <person name="Detter J.C."/>
            <person name="Han C.S."/>
            <person name="Tapia R."/>
            <person name="Land M.L."/>
            <person name="Hauser L."/>
            <person name="Kyrpides N.C."/>
            <person name="Ivanova N.N."/>
            <person name="Pagani I."/>
            <person name="Bruce D."/>
            <person name="Woyke T."/>
            <person name="Cottingham R.W."/>
        </authorList>
    </citation>
    <scope>NUCLEOTIDE SEQUENCE [LARGE SCALE GENOMIC DNA]</scope>
    <source>
        <strain evidence="1 2">OPF15</strain>
    </source>
</reference>
<protein>
    <submittedName>
        <fullName evidence="1">Uncharacterized protein</fullName>
    </submittedName>
</protein>
<evidence type="ECO:0000313" key="1">
    <source>
        <dbReference type="EMBL" id="AEH23182.1"/>
    </source>
</evidence>
<dbReference type="RefSeq" id="WP_013909880.1">
    <property type="nucleotide sequence ID" value="NC_015682.1"/>
</dbReference>
<dbReference type="HOGENOM" id="CLU_2902827_0_0_0"/>
<dbReference type="KEGG" id="top:TOPB45_1093"/>
<gene>
    <name evidence="1" type="ordered locus">TOPB45_1093</name>
</gene>
<keyword evidence="2" id="KW-1185">Reference proteome</keyword>
<name>F8C631_THEGP</name>
<accession>F8C631</accession>
<dbReference type="PATRIC" id="fig|795359.3.peg.1105"/>
<evidence type="ECO:0000313" key="2">
    <source>
        <dbReference type="Proteomes" id="UP000006583"/>
    </source>
</evidence>
<dbReference type="Proteomes" id="UP000006583">
    <property type="component" value="Chromosome"/>
</dbReference>
<dbReference type="EMBL" id="CP002829">
    <property type="protein sequence ID" value="AEH23182.1"/>
    <property type="molecule type" value="Genomic_DNA"/>
</dbReference>
<sequence>MYLFYLDIIGRYGAEKASLEAYEFVKKRVEPNEVEKLLMELLEDELSKRQRQAKTKSKQKRG</sequence>
<dbReference type="AlphaFoldDB" id="F8C631"/>
<dbReference type="OrthoDB" id="9819188at2"/>
<organism evidence="1 2">
    <name type="scientific">Thermodesulfobacterium geofontis (strain OPF15)</name>
    <dbReference type="NCBI Taxonomy" id="795359"/>
    <lineage>
        <taxon>Bacteria</taxon>
        <taxon>Pseudomonadati</taxon>
        <taxon>Thermodesulfobacteriota</taxon>
        <taxon>Thermodesulfobacteria</taxon>
        <taxon>Thermodesulfobacteriales</taxon>
        <taxon>Thermodesulfobacteriaceae</taxon>
        <taxon>Thermodesulfobacterium</taxon>
    </lineage>
</organism>
<proteinExistence type="predicted"/>